<name>A0AAD5CFV5_AMBAR</name>
<keyword evidence="2" id="KW-0812">Transmembrane</keyword>
<evidence type="ECO:0000256" key="1">
    <source>
        <dbReference type="SAM" id="MobiDB-lite"/>
    </source>
</evidence>
<dbReference type="PANTHER" id="PTHR37198">
    <property type="entry name" value="NUCLEOLIN"/>
    <property type="match status" value="1"/>
</dbReference>
<evidence type="ECO:0000313" key="3">
    <source>
        <dbReference type="EMBL" id="KAI7740842.1"/>
    </source>
</evidence>
<evidence type="ECO:0000256" key="2">
    <source>
        <dbReference type="SAM" id="Phobius"/>
    </source>
</evidence>
<dbReference type="PANTHER" id="PTHR37198:SF1">
    <property type="entry name" value="NUCLEOLIN"/>
    <property type="match status" value="1"/>
</dbReference>
<comment type="caution">
    <text evidence="3">The sequence shown here is derived from an EMBL/GenBank/DDBJ whole genome shotgun (WGS) entry which is preliminary data.</text>
</comment>
<dbReference type="AlphaFoldDB" id="A0AAD5CFV5"/>
<dbReference type="Proteomes" id="UP001206925">
    <property type="component" value="Unassembled WGS sequence"/>
</dbReference>
<feature type="transmembrane region" description="Helical" evidence="2">
    <location>
        <begin position="60"/>
        <end position="83"/>
    </location>
</feature>
<sequence length="696" mass="76899">MEDPEAEWKIQQYYSSSSNSKEDDQPSVVRRILSNGYAIGKEFVITGIFISSAPLVVPSLVVVSAVGFVFTVPFGVLLTSYVCTNKIMSMLFPAPVPSPLRLEYYYSDGDGDEDYERMDCKLGLGLGLDDDVVEKYEGDYGGEVEGYVTDGEDNEVVEDVNEEVEKEIGFGFEFEFGDDSRQLDDYCAEVEGYVTDKEDNVIVEDVNEEVVSEIVFELGDDSRREGETSTANADEDVEEMEMEDDILQREINDTKDKERVQMEDAVQGVEMESSFDVVGDGDQGYEEDAGEYLEGDDDSLEEELKGEKLLVDDRQEVNEDSKVMEVGRVDHVNNTIEDGCVVSEGASNVVLGDVETNKPVTSVNASDVVFGDIKDVETTKQVTSESSSNAVFGDDDDVGTTEPVTVIEIESEKLIEKGNKNDEPIGEMRHVVILSDGNDANNFNSQVVDELDLVAREVMGDANKDERTIESAKEVLRKSMGTQGNNGSDAYKDGSEDAFMLSMEEHLVHSNADALEINQEDLLDERNTNTNLKVGNEVKENVVDDVDVASRRNMDNGNEVKKNVVDDNVKRNTDNGNEVKENTAADIGNEVKKDADDDNVDVMARAPSKHETDTDNANVVYKKMSSREENLDDEKIWEKIAAMRTIVGYKAPTQPTCIGELKALYVFTGVEPPASFDADSDLDAKLKFLMAIVGVK</sequence>
<organism evidence="3 4">
    <name type="scientific">Ambrosia artemisiifolia</name>
    <name type="common">Common ragweed</name>
    <dbReference type="NCBI Taxonomy" id="4212"/>
    <lineage>
        <taxon>Eukaryota</taxon>
        <taxon>Viridiplantae</taxon>
        <taxon>Streptophyta</taxon>
        <taxon>Embryophyta</taxon>
        <taxon>Tracheophyta</taxon>
        <taxon>Spermatophyta</taxon>
        <taxon>Magnoliopsida</taxon>
        <taxon>eudicotyledons</taxon>
        <taxon>Gunneridae</taxon>
        <taxon>Pentapetalae</taxon>
        <taxon>asterids</taxon>
        <taxon>campanulids</taxon>
        <taxon>Asterales</taxon>
        <taxon>Asteraceae</taxon>
        <taxon>Asteroideae</taxon>
        <taxon>Heliantheae alliance</taxon>
        <taxon>Heliantheae</taxon>
        <taxon>Ambrosia</taxon>
    </lineage>
</organism>
<protein>
    <submittedName>
        <fullName evidence="3">Uncharacterized protein</fullName>
    </submittedName>
</protein>
<keyword evidence="2" id="KW-1133">Transmembrane helix</keyword>
<keyword evidence="4" id="KW-1185">Reference proteome</keyword>
<keyword evidence="2" id="KW-0472">Membrane</keyword>
<feature type="region of interest" description="Disordered" evidence="1">
    <location>
        <begin position="568"/>
        <end position="595"/>
    </location>
</feature>
<feature type="region of interest" description="Disordered" evidence="1">
    <location>
        <begin position="221"/>
        <end position="241"/>
    </location>
</feature>
<dbReference type="EMBL" id="JAMZMK010008340">
    <property type="protein sequence ID" value="KAI7740842.1"/>
    <property type="molecule type" value="Genomic_DNA"/>
</dbReference>
<reference evidence="3" key="1">
    <citation type="submission" date="2022-06" db="EMBL/GenBank/DDBJ databases">
        <title>Uncovering the hologenomic basis of an extraordinary plant invasion.</title>
        <authorList>
            <person name="Bieker V.C."/>
            <person name="Martin M.D."/>
            <person name="Gilbert T."/>
            <person name="Hodgins K."/>
            <person name="Battlay P."/>
            <person name="Petersen B."/>
            <person name="Wilson J."/>
        </authorList>
    </citation>
    <scope>NUCLEOTIDE SEQUENCE</scope>
    <source>
        <strain evidence="3">AA19_3_7</strain>
        <tissue evidence="3">Leaf</tissue>
    </source>
</reference>
<gene>
    <name evidence="3" type="ORF">M8C21_005697</name>
</gene>
<evidence type="ECO:0000313" key="4">
    <source>
        <dbReference type="Proteomes" id="UP001206925"/>
    </source>
</evidence>
<accession>A0AAD5CFV5</accession>
<proteinExistence type="predicted"/>